<comment type="caution">
    <text evidence="8">The sequence shown here is derived from an EMBL/GenBank/DDBJ whole genome shotgun (WGS) entry which is preliminary data.</text>
</comment>
<dbReference type="SUPFAM" id="SSF56112">
    <property type="entry name" value="Protein kinase-like (PK-like)"/>
    <property type="match status" value="1"/>
</dbReference>
<evidence type="ECO:0000256" key="1">
    <source>
        <dbReference type="ARBA" id="ARBA00022527"/>
    </source>
</evidence>
<dbReference type="GO" id="GO:0005886">
    <property type="term" value="C:plasma membrane"/>
    <property type="evidence" value="ECO:0000318"/>
    <property type="project" value="GO_Central"/>
</dbReference>
<dbReference type="PROSITE" id="PS00108">
    <property type="entry name" value="PROTEIN_KINASE_ST"/>
    <property type="match status" value="1"/>
</dbReference>
<sequence>MLKEINKSRFPRWGSPVSIGGGDEDWNDDLGMGMKIRVERIISYKRCLEIFEIDYHNYMALLKQLEHLKISLDVIKLATNNFGPENFVGVGGFGKVYKAEITTTEGLTKAVAIKRLDRRHGQGEREFLMEIMMLSRYRHKNLVSLLGFCDEGDEKILVYEYEFNGSLEKYLSSNSLTWGQRLKICIGAARGLEYLHNPLETQQRVLHRDVKSANVLLDQFWEAKIADFGLSKIGPANQEFTFLVSNAVGTFGYCDPLYAETNFLTKESDVYSFGVVLFEVLCGRLCIGKPDDKHRLLTKLAQISYEQGKLDDIIFHGLRGQMEPNSLRTYSSIAYRCLKREREERPNMAQESFQSGKPMEYEEIIQMADREQPLVYTNKRELKLLLSSGIRFDWGRRWFSLSKKEQNCEMISASEFTFQDPGIVQWIPHSTSRFSEVAKIERPHNLQIVVDIETLFLSPGITYAAYLVLKYCDTFSSSSHVDQSKMTREPVFLGLQFKFKDANESSFSHLADWTDNGWMILELCQFVSYRKVAKLELLLEGIPCYNFMLLEGIQFLPIEMQAIEEEPLVVVDNSNTMIDANWEQKLPNDYQYIIKAAKDRVPYNITNKEIYTLLSNGILTNKGQMLFSLDKDGIKCCMASARAFLEDNDGEFSRFSDLASFRWISLHESRFEKVAECQSGRVLRINCPINSHMLTPNTTYATYLVCKLPEVSHVALKCPLEVKDINFGSPNFNEVRFIYFRSPKTPLIMLTNSDQDSNQRPTMNPLSRPKIESMLRQRKDEWMEAQIWTFKADAATSVNVTFALTCNERERLTGLIVEGIEIRPK</sequence>
<dbReference type="InterPro" id="IPR025886">
    <property type="entry name" value="PP2-like"/>
</dbReference>
<dbReference type="GO" id="GO:0004714">
    <property type="term" value="F:transmembrane receptor protein tyrosine kinase activity"/>
    <property type="evidence" value="ECO:0007669"/>
    <property type="project" value="InterPro"/>
</dbReference>
<accession>A0A9R1W2M5</accession>
<dbReference type="GO" id="GO:0004672">
    <property type="term" value="F:protein kinase activity"/>
    <property type="evidence" value="ECO:0000318"/>
    <property type="project" value="GO_Central"/>
</dbReference>
<keyword evidence="3 6" id="KW-0547">Nucleotide-binding</keyword>
<keyword evidence="1" id="KW-0723">Serine/threonine-protein kinase</keyword>
<dbReference type="InterPro" id="IPR000719">
    <property type="entry name" value="Prot_kinase_dom"/>
</dbReference>
<evidence type="ECO:0000313" key="8">
    <source>
        <dbReference type="EMBL" id="KAJ0218662.1"/>
    </source>
</evidence>
<dbReference type="Pfam" id="PF14299">
    <property type="entry name" value="PP2"/>
    <property type="match status" value="2"/>
</dbReference>
<dbReference type="Pfam" id="PF07714">
    <property type="entry name" value="PK_Tyr_Ser-Thr"/>
    <property type="match status" value="1"/>
</dbReference>
<proteinExistence type="predicted"/>
<organism evidence="8 9">
    <name type="scientific">Lactuca sativa</name>
    <name type="common">Garden lettuce</name>
    <dbReference type="NCBI Taxonomy" id="4236"/>
    <lineage>
        <taxon>Eukaryota</taxon>
        <taxon>Viridiplantae</taxon>
        <taxon>Streptophyta</taxon>
        <taxon>Embryophyta</taxon>
        <taxon>Tracheophyta</taxon>
        <taxon>Spermatophyta</taxon>
        <taxon>Magnoliopsida</taxon>
        <taxon>eudicotyledons</taxon>
        <taxon>Gunneridae</taxon>
        <taxon>Pentapetalae</taxon>
        <taxon>asterids</taxon>
        <taxon>campanulids</taxon>
        <taxon>Asterales</taxon>
        <taxon>Asteraceae</taxon>
        <taxon>Cichorioideae</taxon>
        <taxon>Cichorieae</taxon>
        <taxon>Lactucinae</taxon>
        <taxon>Lactuca</taxon>
    </lineage>
</organism>
<dbReference type="Gene3D" id="1.10.510.10">
    <property type="entry name" value="Transferase(Phosphotransferase) domain 1"/>
    <property type="match status" value="1"/>
</dbReference>
<feature type="domain" description="Protein kinase" evidence="7">
    <location>
        <begin position="82"/>
        <end position="365"/>
    </location>
</feature>
<dbReference type="InterPro" id="IPR008271">
    <property type="entry name" value="Ser/Thr_kinase_AS"/>
</dbReference>
<name>A0A9R1W2M5_LACSA</name>
<dbReference type="InterPro" id="IPR011009">
    <property type="entry name" value="Kinase-like_dom_sf"/>
</dbReference>
<dbReference type="EMBL" id="NBSK02000003">
    <property type="protein sequence ID" value="KAJ0218662.1"/>
    <property type="molecule type" value="Genomic_DNA"/>
</dbReference>
<dbReference type="AlphaFoldDB" id="A0A9R1W2M5"/>
<evidence type="ECO:0000256" key="6">
    <source>
        <dbReference type="PROSITE-ProRule" id="PRU10141"/>
    </source>
</evidence>
<evidence type="ECO:0000256" key="5">
    <source>
        <dbReference type="ARBA" id="ARBA00022840"/>
    </source>
</evidence>
<dbReference type="GO" id="GO:0005524">
    <property type="term" value="F:ATP binding"/>
    <property type="evidence" value="ECO:0007669"/>
    <property type="project" value="UniProtKB-UniRule"/>
</dbReference>
<dbReference type="InterPro" id="IPR001245">
    <property type="entry name" value="Ser-Thr/Tyr_kinase_cat_dom"/>
</dbReference>
<feature type="binding site" evidence="6">
    <location>
        <position position="114"/>
    </location>
    <ligand>
        <name>ATP</name>
        <dbReference type="ChEBI" id="CHEBI:30616"/>
    </ligand>
</feature>
<dbReference type="Gene3D" id="3.30.200.20">
    <property type="entry name" value="Phosphorylase Kinase, domain 1"/>
    <property type="match status" value="1"/>
</dbReference>
<dbReference type="FunFam" id="3.30.200.20:FF:000039">
    <property type="entry name" value="receptor-like protein kinase FERONIA"/>
    <property type="match status" value="1"/>
</dbReference>
<keyword evidence="2" id="KW-0808">Transferase</keyword>
<evidence type="ECO:0000256" key="2">
    <source>
        <dbReference type="ARBA" id="ARBA00022679"/>
    </source>
</evidence>
<dbReference type="InterPro" id="IPR017441">
    <property type="entry name" value="Protein_kinase_ATP_BS"/>
</dbReference>
<dbReference type="SMART" id="SM00220">
    <property type="entry name" value="S_TKc"/>
    <property type="match status" value="1"/>
</dbReference>
<evidence type="ECO:0000256" key="3">
    <source>
        <dbReference type="ARBA" id="ARBA00022741"/>
    </source>
</evidence>
<keyword evidence="5 6" id="KW-0067">ATP-binding</keyword>
<keyword evidence="4" id="KW-0418">Kinase</keyword>
<gene>
    <name evidence="8" type="ORF">LSAT_V11C300116840</name>
</gene>
<dbReference type="PANTHER" id="PTHR27003">
    <property type="entry name" value="OS07G0166700 PROTEIN"/>
    <property type="match status" value="1"/>
</dbReference>
<keyword evidence="9" id="KW-1185">Reference proteome</keyword>
<evidence type="ECO:0000259" key="7">
    <source>
        <dbReference type="PROSITE" id="PS50011"/>
    </source>
</evidence>
<reference evidence="8 9" key="1">
    <citation type="journal article" date="2017" name="Nat. Commun.">
        <title>Genome assembly with in vitro proximity ligation data and whole-genome triplication in lettuce.</title>
        <authorList>
            <person name="Reyes-Chin-Wo S."/>
            <person name="Wang Z."/>
            <person name="Yang X."/>
            <person name="Kozik A."/>
            <person name="Arikit S."/>
            <person name="Song C."/>
            <person name="Xia L."/>
            <person name="Froenicke L."/>
            <person name="Lavelle D.O."/>
            <person name="Truco M.J."/>
            <person name="Xia R."/>
            <person name="Zhu S."/>
            <person name="Xu C."/>
            <person name="Xu H."/>
            <person name="Xu X."/>
            <person name="Cox K."/>
            <person name="Korf I."/>
            <person name="Meyers B.C."/>
            <person name="Michelmore R.W."/>
        </authorList>
    </citation>
    <scope>NUCLEOTIDE SEQUENCE [LARGE SCALE GENOMIC DNA]</scope>
    <source>
        <strain evidence="9">cv. Salinas</strain>
        <tissue evidence="8">Seedlings</tissue>
    </source>
</reference>
<dbReference type="PANTHER" id="PTHR27003:SF359">
    <property type="entry name" value="SERINE_THREONINE-PROTEIN KINASE UNC-51-RELATED"/>
    <property type="match status" value="1"/>
</dbReference>
<dbReference type="PROSITE" id="PS00107">
    <property type="entry name" value="PROTEIN_KINASE_ATP"/>
    <property type="match status" value="1"/>
</dbReference>
<evidence type="ECO:0000313" key="9">
    <source>
        <dbReference type="Proteomes" id="UP000235145"/>
    </source>
</evidence>
<dbReference type="GO" id="GO:0004674">
    <property type="term" value="F:protein serine/threonine kinase activity"/>
    <property type="evidence" value="ECO:0007669"/>
    <property type="project" value="UniProtKB-KW"/>
</dbReference>
<evidence type="ECO:0000256" key="4">
    <source>
        <dbReference type="ARBA" id="ARBA00022777"/>
    </source>
</evidence>
<protein>
    <recommendedName>
        <fullName evidence="7">Protein kinase domain-containing protein</fullName>
    </recommendedName>
</protein>
<dbReference type="InterPro" id="IPR045272">
    <property type="entry name" value="ANXUR1/2-like"/>
</dbReference>
<dbReference type="PROSITE" id="PS50011">
    <property type="entry name" value="PROTEIN_KINASE_DOM"/>
    <property type="match status" value="1"/>
</dbReference>
<dbReference type="Proteomes" id="UP000235145">
    <property type="component" value="Unassembled WGS sequence"/>
</dbReference>